<evidence type="ECO:0000313" key="2">
    <source>
        <dbReference type="EMBL" id="AZA83226.1"/>
    </source>
</evidence>
<dbReference type="Proteomes" id="UP000279972">
    <property type="component" value="Chromosome"/>
</dbReference>
<dbReference type="EMBL" id="CP033924">
    <property type="protein sequence ID" value="AZA83226.1"/>
    <property type="molecule type" value="Genomic_DNA"/>
</dbReference>
<name>A0A3G6REY7_CHRLC</name>
<accession>A0A3G6REY7</accession>
<keyword evidence="1" id="KW-1133">Transmembrane helix</keyword>
<dbReference type="KEGG" id="clac:EG342_15685"/>
<proteinExistence type="predicted"/>
<keyword evidence="1" id="KW-0472">Membrane</keyword>
<keyword evidence="1" id="KW-0812">Transmembrane</keyword>
<reference evidence="2 5" key="2">
    <citation type="submission" date="2018-11" db="EMBL/GenBank/DDBJ databases">
        <title>Proposal to divide the Flavobacteriaceae and reorganize its genera based on Amino Acid Identity values calculated from whole genome sequences.</title>
        <authorList>
            <person name="Nicholson A.C."/>
            <person name="Gulvik C.A."/>
            <person name="Whitney A.M."/>
            <person name="Humrighouse B.W."/>
            <person name="Bell M."/>
            <person name="Holmes B."/>
            <person name="Steigerwalt A.G."/>
            <person name="Villarma A."/>
            <person name="Sheth M."/>
            <person name="Batra D."/>
            <person name="Pryor J."/>
            <person name="Bernardet J.-F."/>
            <person name="Hugo C."/>
            <person name="Kampfer P."/>
            <person name="Newman J."/>
            <person name="McQuiston J.R."/>
        </authorList>
    </citation>
    <scope>NUCLEOTIDE SEQUENCE [LARGE SCALE GENOMIC DNA]</scope>
    <source>
        <strain evidence="2 5">KC_1864</strain>
    </source>
</reference>
<evidence type="ECO:0000313" key="4">
    <source>
        <dbReference type="Proteomes" id="UP000236262"/>
    </source>
</evidence>
<protein>
    <submittedName>
        <fullName evidence="3">Uncharacterized protein</fullName>
    </submittedName>
</protein>
<dbReference type="AlphaFoldDB" id="A0A3G6REY7"/>
<dbReference type="EMBL" id="PPEH01000015">
    <property type="protein sequence ID" value="PNW11178.1"/>
    <property type="molecule type" value="Genomic_DNA"/>
</dbReference>
<organism evidence="3 4">
    <name type="scientific">Chryseobacterium lactis</name>
    <dbReference type="NCBI Taxonomy" id="1241981"/>
    <lineage>
        <taxon>Bacteria</taxon>
        <taxon>Pseudomonadati</taxon>
        <taxon>Bacteroidota</taxon>
        <taxon>Flavobacteriia</taxon>
        <taxon>Flavobacteriales</taxon>
        <taxon>Weeksellaceae</taxon>
        <taxon>Chryseobacterium group</taxon>
        <taxon>Chryseobacterium</taxon>
    </lineage>
</organism>
<dbReference type="Proteomes" id="UP000236262">
    <property type="component" value="Unassembled WGS sequence"/>
</dbReference>
<keyword evidence="5" id="KW-1185">Reference proteome</keyword>
<feature type="transmembrane region" description="Helical" evidence="1">
    <location>
        <begin position="31"/>
        <end position="49"/>
    </location>
</feature>
<evidence type="ECO:0000313" key="5">
    <source>
        <dbReference type="Proteomes" id="UP000279972"/>
    </source>
</evidence>
<evidence type="ECO:0000313" key="3">
    <source>
        <dbReference type="EMBL" id="PNW11178.1"/>
    </source>
</evidence>
<sequence>MSFNFKNIAPPDEPGQYIIIKKLVGYALDDLLLIVIHNCIFKIYVFFLNEFSKGSLIIF</sequence>
<gene>
    <name evidence="3" type="ORF">C1637_24180</name>
    <name evidence="2" type="ORF">EG342_15685</name>
</gene>
<reference evidence="3 4" key="1">
    <citation type="submission" date="2018-01" db="EMBL/GenBank/DDBJ databases">
        <title>Draft genome sequences of Chryseobacterium lactis NCTC11390, Chryseobacterium oncorhynchi 701B-08, and Chryseobacterium viscerum 687B-08.</title>
        <authorList>
            <person name="Jeong J.-J."/>
            <person name="Lee Y.J."/>
            <person name="Park B."/>
            <person name="Choi I.-G."/>
            <person name="Kim K.D."/>
        </authorList>
    </citation>
    <scope>NUCLEOTIDE SEQUENCE [LARGE SCALE GENOMIC DNA]</scope>
    <source>
        <strain evidence="3 4">NCTC11390</strain>
    </source>
</reference>
<evidence type="ECO:0000256" key="1">
    <source>
        <dbReference type="SAM" id="Phobius"/>
    </source>
</evidence>